<feature type="region of interest" description="Disordered" evidence="1">
    <location>
        <begin position="238"/>
        <end position="269"/>
    </location>
</feature>
<organism evidence="2 3">
    <name type="scientific">Modicella reniformis</name>
    <dbReference type="NCBI Taxonomy" id="1440133"/>
    <lineage>
        <taxon>Eukaryota</taxon>
        <taxon>Fungi</taxon>
        <taxon>Fungi incertae sedis</taxon>
        <taxon>Mucoromycota</taxon>
        <taxon>Mortierellomycotina</taxon>
        <taxon>Mortierellomycetes</taxon>
        <taxon>Mortierellales</taxon>
        <taxon>Mortierellaceae</taxon>
        <taxon>Modicella</taxon>
    </lineage>
</organism>
<protein>
    <recommendedName>
        <fullName evidence="4">Arrestin-like N-terminal domain-containing protein</fullName>
    </recommendedName>
</protein>
<reference evidence="2" key="1">
    <citation type="journal article" date="2020" name="Fungal Divers.">
        <title>Resolving the Mortierellaceae phylogeny through synthesis of multi-gene phylogenetics and phylogenomics.</title>
        <authorList>
            <person name="Vandepol N."/>
            <person name="Liber J."/>
            <person name="Desiro A."/>
            <person name="Na H."/>
            <person name="Kennedy M."/>
            <person name="Barry K."/>
            <person name="Grigoriev I.V."/>
            <person name="Miller A.N."/>
            <person name="O'Donnell K."/>
            <person name="Stajich J.E."/>
            <person name="Bonito G."/>
        </authorList>
    </citation>
    <scope>NUCLEOTIDE SEQUENCE</scope>
    <source>
        <strain evidence="2">MES-2147</strain>
    </source>
</reference>
<proteinExistence type="predicted"/>
<gene>
    <name evidence="2" type="ORF">BGZ65_002087</name>
</gene>
<dbReference type="OrthoDB" id="2333384at2759"/>
<sequence>MLFKFLRNDNERSLKVVIPTPYRGPGNLPAIYVTPDEPGKIRGYVDFESAEDIKGEGLDLTFRVKSEAKWTRHRGNSSVMYHSKQVLQRRTWEIPISHSRPRVVSAGKTRENIPLGQPVPLTIRFDPFLSSSGHFGQELIVVSATIKLKQYTRLWHRWDVKTETKELLALPVNDGWQQSANGMQRTILVDIPHAPRLSCTTYTRPVQKKHVLKLIMRVRTSTMQPWPRELRVEMEVNVTGPRPPNDAPLEELPPYSSVWNGGEVEDDTD</sequence>
<dbReference type="EMBL" id="JAAAHW010000385">
    <property type="protein sequence ID" value="KAG0003054.1"/>
    <property type="molecule type" value="Genomic_DNA"/>
</dbReference>
<evidence type="ECO:0008006" key="4">
    <source>
        <dbReference type="Google" id="ProtNLM"/>
    </source>
</evidence>
<comment type="caution">
    <text evidence="2">The sequence shown here is derived from an EMBL/GenBank/DDBJ whole genome shotgun (WGS) entry which is preliminary data.</text>
</comment>
<keyword evidence="3" id="KW-1185">Reference proteome</keyword>
<dbReference type="Proteomes" id="UP000749646">
    <property type="component" value="Unassembled WGS sequence"/>
</dbReference>
<dbReference type="AlphaFoldDB" id="A0A9P6SU67"/>
<accession>A0A9P6SU67</accession>
<name>A0A9P6SU67_9FUNG</name>
<evidence type="ECO:0000313" key="2">
    <source>
        <dbReference type="EMBL" id="KAG0003054.1"/>
    </source>
</evidence>
<evidence type="ECO:0000313" key="3">
    <source>
        <dbReference type="Proteomes" id="UP000749646"/>
    </source>
</evidence>
<evidence type="ECO:0000256" key="1">
    <source>
        <dbReference type="SAM" id="MobiDB-lite"/>
    </source>
</evidence>